<feature type="transmembrane region" description="Helical" evidence="6">
    <location>
        <begin position="172"/>
        <end position="190"/>
    </location>
</feature>
<dbReference type="EMBL" id="CANHGI010000006">
    <property type="protein sequence ID" value="CAI5455750.1"/>
    <property type="molecule type" value="Genomic_DNA"/>
</dbReference>
<feature type="transmembrane region" description="Helical" evidence="6">
    <location>
        <begin position="390"/>
        <end position="410"/>
    </location>
</feature>
<accession>A0A9P1J334</accession>
<comment type="caution">
    <text evidence="7">The sequence shown here is derived from an EMBL/GenBank/DDBJ whole genome shotgun (WGS) entry which is preliminary data.</text>
</comment>
<evidence type="ECO:0000313" key="8">
    <source>
        <dbReference type="Proteomes" id="UP001152747"/>
    </source>
</evidence>
<dbReference type="OrthoDB" id="196103at2759"/>
<evidence type="ECO:0000256" key="6">
    <source>
        <dbReference type="SAM" id="Phobius"/>
    </source>
</evidence>
<feature type="transmembrane region" description="Helical" evidence="6">
    <location>
        <begin position="50"/>
        <end position="72"/>
    </location>
</feature>
<protein>
    <submittedName>
        <fullName evidence="7">Uncharacterized protein</fullName>
    </submittedName>
</protein>
<sequence>MRRDLSIILQMGLAFAFIFSAFNSQGLIEISVLRKLAEISPETGITEASGYYSLSIVYFVFTMSNLIVPTLVKKLGTKWSQVCGAFCYLIFMLTFLRLSVSLLYFGSGVLGFGAALLWTGNGGYLVEFSRNGKLPRNSGILWAMLQSSLITGAFFLIYVLRNGDLTSNYKMVYTVFAGVSCLGIICLALLPSYPPQFEQQFEEIVRSESQENLIDEARISEEDDGTIVESVRAERPSVFALLATQDMLCLSVTFLYTGFEMTFYTGVYTACLSATLALKSYSDLVIPYNALALGVGQIIGGVLTGPVLKRFNYTRSQIILMGMIGHVLAFFLCFLMLPFDSTIHPSDMITYASPTLCLTLLIAFLLGYSDACWQTQIYVVIGEMYKKDSVNAFAIYKFFQSMAACISFYYSATLLLHWQLLILTVGCFLSAIFFLRIEFKNEIRNNPPVVVDNENAEQQ</sequence>
<proteinExistence type="inferred from homology"/>
<feature type="transmembrane region" description="Helical" evidence="6">
    <location>
        <begin position="140"/>
        <end position="160"/>
    </location>
</feature>
<feature type="transmembrane region" description="Helical" evidence="6">
    <location>
        <begin position="102"/>
        <end position="119"/>
    </location>
</feature>
<dbReference type="SUPFAM" id="SSF103473">
    <property type="entry name" value="MFS general substrate transporter"/>
    <property type="match status" value="1"/>
</dbReference>
<dbReference type="InterPro" id="IPR010291">
    <property type="entry name" value="Ion_channel_UNC-93"/>
</dbReference>
<dbReference type="PANTHER" id="PTHR23294:SF20">
    <property type="entry name" value="UNC93-LIKE PROTEIN MFSD11"/>
    <property type="match status" value="1"/>
</dbReference>
<evidence type="ECO:0000313" key="7">
    <source>
        <dbReference type="EMBL" id="CAI5455750.1"/>
    </source>
</evidence>
<comment type="subcellular location">
    <subcellularLocation>
        <location evidence="1">Membrane</location>
        <topology evidence="1">Multi-pass membrane protein</topology>
    </subcellularLocation>
</comment>
<feature type="transmembrane region" description="Helical" evidence="6">
    <location>
        <begin position="416"/>
        <end position="435"/>
    </location>
</feature>
<dbReference type="InterPro" id="IPR036259">
    <property type="entry name" value="MFS_trans_sf"/>
</dbReference>
<comment type="similarity">
    <text evidence="2">Belongs to the unc-93 family.</text>
</comment>
<feature type="transmembrane region" description="Helical" evidence="6">
    <location>
        <begin position="286"/>
        <end position="306"/>
    </location>
</feature>
<feature type="transmembrane region" description="Helical" evidence="6">
    <location>
        <begin position="349"/>
        <end position="369"/>
    </location>
</feature>
<dbReference type="PANTHER" id="PTHR23294">
    <property type="entry name" value="ET TRANSLATION PRODUCT-RELATED"/>
    <property type="match status" value="1"/>
</dbReference>
<feature type="transmembrane region" description="Helical" evidence="6">
    <location>
        <begin position="79"/>
        <end position="96"/>
    </location>
</feature>
<evidence type="ECO:0000256" key="4">
    <source>
        <dbReference type="ARBA" id="ARBA00022989"/>
    </source>
</evidence>
<keyword evidence="8" id="KW-1185">Reference proteome</keyword>
<keyword evidence="4 6" id="KW-1133">Transmembrane helix</keyword>
<dbReference type="Proteomes" id="UP001152747">
    <property type="component" value="Unassembled WGS sequence"/>
</dbReference>
<feature type="transmembrane region" description="Helical" evidence="6">
    <location>
        <begin position="238"/>
        <end position="259"/>
    </location>
</feature>
<dbReference type="Pfam" id="PF05978">
    <property type="entry name" value="UNC-93"/>
    <property type="match status" value="1"/>
</dbReference>
<keyword evidence="5 6" id="KW-0472">Membrane</keyword>
<dbReference type="Gene3D" id="1.20.1250.20">
    <property type="entry name" value="MFS general substrate transporter like domains"/>
    <property type="match status" value="2"/>
</dbReference>
<evidence type="ECO:0000256" key="2">
    <source>
        <dbReference type="ARBA" id="ARBA00009172"/>
    </source>
</evidence>
<evidence type="ECO:0000256" key="1">
    <source>
        <dbReference type="ARBA" id="ARBA00004141"/>
    </source>
</evidence>
<name>A0A9P1J334_9PELO</name>
<keyword evidence="3 6" id="KW-0812">Transmembrane</keyword>
<organism evidence="7 8">
    <name type="scientific">Caenorhabditis angaria</name>
    <dbReference type="NCBI Taxonomy" id="860376"/>
    <lineage>
        <taxon>Eukaryota</taxon>
        <taxon>Metazoa</taxon>
        <taxon>Ecdysozoa</taxon>
        <taxon>Nematoda</taxon>
        <taxon>Chromadorea</taxon>
        <taxon>Rhabditida</taxon>
        <taxon>Rhabditina</taxon>
        <taxon>Rhabditomorpha</taxon>
        <taxon>Rhabditoidea</taxon>
        <taxon>Rhabditidae</taxon>
        <taxon>Peloderinae</taxon>
        <taxon>Caenorhabditis</taxon>
    </lineage>
</organism>
<dbReference type="GO" id="GO:0016020">
    <property type="term" value="C:membrane"/>
    <property type="evidence" value="ECO:0007669"/>
    <property type="project" value="UniProtKB-SubCell"/>
</dbReference>
<evidence type="ECO:0000256" key="3">
    <source>
        <dbReference type="ARBA" id="ARBA00022692"/>
    </source>
</evidence>
<reference evidence="7" key="1">
    <citation type="submission" date="2022-11" db="EMBL/GenBank/DDBJ databases">
        <authorList>
            <person name="Kikuchi T."/>
        </authorList>
    </citation>
    <scope>NUCLEOTIDE SEQUENCE</scope>
    <source>
        <strain evidence="7">PS1010</strain>
    </source>
</reference>
<gene>
    <name evidence="7" type="ORF">CAMP_LOCUS18387</name>
</gene>
<evidence type="ECO:0000256" key="5">
    <source>
        <dbReference type="ARBA" id="ARBA00023136"/>
    </source>
</evidence>
<dbReference type="InterPro" id="IPR051617">
    <property type="entry name" value="UNC-93-like_regulator"/>
</dbReference>
<dbReference type="AlphaFoldDB" id="A0A9P1J334"/>
<feature type="transmembrane region" description="Helical" evidence="6">
    <location>
        <begin position="318"/>
        <end position="337"/>
    </location>
</feature>